<dbReference type="InterPro" id="IPR022644">
    <property type="entry name" value="De-COase2_N"/>
</dbReference>
<evidence type="ECO:0000256" key="12">
    <source>
        <dbReference type="ARBA" id="ARBA00023239"/>
    </source>
</evidence>
<dbReference type="InterPro" id="IPR000183">
    <property type="entry name" value="Orn/DAP/Arg_de-COase"/>
</dbReference>
<keyword evidence="10" id="KW-0745">Spermidine biosynthesis</keyword>
<evidence type="ECO:0000256" key="11">
    <source>
        <dbReference type="ARBA" id="ARBA00023115"/>
    </source>
</evidence>
<dbReference type="InterPro" id="IPR002985">
    <property type="entry name" value="Arg_decrbxlase"/>
</dbReference>
<sequence>MSNTNDSPAHKVYNIAHWSDGYIGVNPEGEVVIRPNRGKSAAEINLPELTRSLVCSGLQLPVLVRFTDILHDRVNKLCNAFNKVAEEHSYKGQYTAVYPIKVNQQRRVVEELIAAEPAASNGQIGLEAGSKPELMAVLALARQPGSVIVCNGYKDREYIRLALIGQKLGHRVFIVVEKQSELPLILDEAKKLEVSPLLGVRVRLATIGKGNWQNTGGEKSKFGLSASQVLDVVSTLRKANALDTLQLLHFHLGSQIANIRDIQTGLRECARFYSELRQMGAPVNTVDIGGGLGVDYEGTRSRSACSMNYSMHEYAYNVVHVLQAECDRHDLPHPDLISESGRALTAHHSVLVTNVIDHEEPEERPARQPQQDAPTPLQDLWRDLESLEDPESPRSLVEIYHDVLHAMADVHSQFAHGLLSLQERADSETLYIRCCRMLQNQLDMNSRGHREIIDELNEKLAAKLFVNFSLFQSLPDVWGIDQIFPIMPVNGLNRPLTRRAVIQDITCDSDGRIDRYVDGQGTETTLPLPEDEPGEPLLMGFFMTGAYQEILGDMHNLFGDTHSVDVRLNDNGSFNISAPITGDTVASVLRYVNFEPQTLLKAYREKFAASGLTQDTQSSLFDELAAGLEGYTYLED</sequence>
<evidence type="ECO:0000259" key="14">
    <source>
        <dbReference type="Pfam" id="PF17810"/>
    </source>
</evidence>
<evidence type="ECO:0000256" key="1">
    <source>
        <dbReference type="ARBA" id="ARBA00001933"/>
    </source>
</evidence>
<dbReference type="CDD" id="cd06830">
    <property type="entry name" value="PLPDE_III_ADC"/>
    <property type="match status" value="1"/>
</dbReference>
<evidence type="ECO:0000256" key="9">
    <source>
        <dbReference type="ARBA" id="ARBA00022898"/>
    </source>
</evidence>
<dbReference type="GO" id="GO:0008295">
    <property type="term" value="P:spermidine biosynthetic process"/>
    <property type="evidence" value="ECO:0007669"/>
    <property type="project" value="UniProtKB-KW"/>
</dbReference>
<comment type="caution">
    <text evidence="16">The sequence shown here is derived from an EMBL/GenBank/DDBJ whole genome shotgun (WGS) entry which is preliminary data.</text>
</comment>
<dbReference type="InterPro" id="IPR022653">
    <property type="entry name" value="De-COase2_pyr-phos_BS"/>
</dbReference>
<dbReference type="GO" id="GO:0006527">
    <property type="term" value="P:L-arginine catabolic process"/>
    <property type="evidence" value="ECO:0007669"/>
    <property type="project" value="InterPro"/>
</dbReference>
<dbReference type="InterPro" id="IPR029066">
    <property type="entry name" value="PLP-binding_barrel"/>
</dbReference>
<dbReference type="PRINTS" id="PR01179">
    <property type="entry name" value="ODADCRBXLASE"/>
</dbReference>
<feature type="domain" description="Arginine decarboxylase C-terminal helical" evidence="15">
    <location>
        <begin position="585"/>
        <end position="634"/>
    </location>
</feature>
<dbReference type="Pfam" id="PF17944">
    <property type="entry name" value="Arg_decarbox_C"/>
    <property type="match status" value="1"/>
</dbReference>
<dbReference type="InterPro" id="IPR040634">
    <property type="entry name" value="Arg_decarb_HB"/>
</dbReference>
<dbReference type="Gene3D" id="1.10.287.3440">
    <property type="match status" value="1"/>
</dbReference>
<keyword evidence="8" id="KW-0460">Magnesium</keyword>
<dbReference type="EC" id="4.1.1.19" evidence="5"/>
<evidence type="ECO:0000259" key="15">
    <source>
        <dbReference type="Pfam" id="PF17944"/>
    </source>
</evidence>
<protein>
    <recommendedName>
        <fullName evidence="5">arginine decarboxylase</fullName>
        <ecNumber evidence="5">4.1.1.19</ecNumber>
    </recommendedName>
</protein>
<dbReference type="Gene3D" id="3.20.20.10">
    <property type="entry name" value="Alanine racemase"/>
    <property type="match status" value="1"/>
</dbReference>
<dbReference type="InterPro" id="IPR041128">
    <property type="entry name" value="Arg_decarbox_C"/>
</dbReference>
<evidence type="ECO:0000256" key="5">
    <source>
        <dbReference type="ARBA" id="ARBA00012426"/>
    </source>
</evidence>
<comment type="cofactor">
    <cofactor evidence="1">
        <name>pyridoxal 5'-phosphate</name>
        <dbReference type="ChEBI" id="CHEBI:597326"/>
    </cofactor>
</comment>
<evidence type="ECO:0000256" key="8">
    <source>
        <dbReference type="ARBA" id="ARBA00022842"/>
    </source>
</evidence>
<dbReference type="PROSITE" id="PS00878">
    <property type="entry name" value="ODR_DC_2_1"/>
    <property type="match status" value="1"/>
</dbReference>
<dbReference type="HAMAP" id="MF_01417">
    <property type="entry name" value="SpeA"/>
    <property type="match status" value="1"/>
</dbReference>
<reference evidence="16" key="1">
    <citation type="journal article" date="2015" name="Nature">
        <title>Complex archaea that bridge the gap between prokaryotes and eukaryotes.</title>
        <authorList>
            <person name="Spang A."/>
            <person name="Saw J.H."/>
            <person name="Jorgensen S.L."/>
            <person name="Zaremba-Niedzwiedzka K."/>
            <person name="Martijn J."/>
            <person name="Lind A.E."/>
            <person name="van Eijk R."/>
            <person name="Schleper C."/>
            <person name="Guy L."/>
            <person name="Ettema T.J."/>
        </authorList>
    </citation>
    <scope>NUCLEOTIDE SEQUENCE</scope>
</reference>
<dbReference type="PANTHER" id="PTHR43295">
    <property type="entry name" value="ARGININE DECARBOXYLASE"/>
    <property type="match status" value="1"/>
</dbReference>
<dbReference type="EMBL" id="LAZR01000848">
    <property type="protein sequence ID" value="KKN56323.1"/>
    <property type="molecule type" value="Genomic_DNA"/>
</dbReference>
<accession>A0A0F9URR6</accession>
<evidence type="ECO:0000313" key="16">
    <source>
        <dbReference type="EMBL" id="KKN56323.1"/>
    </source>
</evidence>
<comment type="similarity">
    <text evidence="4">Belongs to the Orn/Lys/Arg decarboxylase class-II family. SpeA subfamily.</text>
</comment>
<evidence type="ECO:0000256" key="4">
    <source>
        <dbReference type="ARBA" id="ARBA00008357"/>
    </source>
</evidence>
<keyword evidence="11" id="KW-0620">Polyamine biosynthesis</keyword>
<evidence type="ECO:0000256" key="3">
    <source>
        <dbReference type="ARBA" id="ARBA00002257"/>
    </source>
</evidence>
<dbReference type="Gene3D" id="2.40.37.10">
    <property type="entry name" value="Lyase, Ornithine Decarboxylase, Chain A, domain 1"/>
    <property type="match status" value="1"/>
</dbReference>
<keyword evidence="7" id="KW-0210">Decarboxylase</keyword>
<evidence type="ECO:0000256" key="7">
    <source>
        <dbReference type="ARBA" id="ARBA00022793"/>
    </source>
</evidence>
<proteinExistence type="inferred from homology"/>
<dbReference type="FunFam" id="3.20.20.10:FF:000001">
    <property type="entry name" value="Biosynthetic arginine decarboxylase"/>
    <property type="match status" value="1"/>
</dbReference>
<dbReference type="PIRSF" id="PIRSF001336">
    <property type="entry name" value="Arg_decrbxlase"/>
    <property type="match status" value="1"/>
</dbReference>
<dbReference type="PANTHER" id="PTHR43295:SF9">
    <property type="entry name" value="BIOSYNTHETIC ARGININE DECARBOXYLASE"/>
    <property type="match status" value="1"/>
</dbReference>
<dbReference type="SUPFAM" id="SSF50621">
    <property type="entry name" value="Alanine racemase C-terminal domain-like"/>
    <property type="match status" value="1"/>
</dbReference>
<gene>
    <name evidence="16" type="ORF">LCGC14_0573270</name>
</gene>
<dbReference type="Pfam" id="PF17810">
    <property type="entry name" value="Arg_decarb_HB"/>
    <property type="match status" value="1"/>
</dbReference>
<dbReference type="PROSITE" id="PS00879">
    <property type="entry name" value="ODR_DC_2_2"/>
    <property type="match status" value="1"/>
</dbReference>
<dbReference type="PRINTS" id="PR01180">
    <property type="entry name" value="ARGDCRBXLASE"/>
</dbReference>
<feature type="domain" description="Arginine decarboxylase helical bundle" evidence="14">
    <location>
        <begin position="371"/>
        <end position="457"/>
    </location>
</feature>
<dbReference type="NCBIfam" id="NF003763">
    <property type="entry name" value="PRK05354.1"/>
    <property type="match status" value="1"/>
</dbReference>
<dbReference type="NCBIfam" id="TIGR01273">
    <property type="entry name" value="speA"/>
    <property type="match status" value="1"/>
</dbReference>
<keyword evidence="12" id="KW-0456">Lyase</keyword>
<keyword evidence="9" id="KW-0663">Pyridoxal phosphate</keyword>
<organism evidence="16">
    <name type="scientific">marine sediment metagenome</name>
    <dbReference type="NCBI Taxonomy" id="412755"/>
    <lineage>
        <taxon>unclassified sequences</taxon>
        <taxon>metagenomes</taxon>
        <taxon>ecological metagenomes</taxon>
    </lineage>
</organism>
<keyword evidence="6" id="KW-0479">Metal-binding</keyword>
<name>A0A0F9URR6_9ZZZZ</name>
<comment type="function">
    <text evidence="3">Catalyzes the biosynthesis of agmatine from arginine.</text>
</comment>
<dbReference type="GO" id="GO:0033388">
    <property type="term" value="P:putrescine biosynthetic process from arginine"/>
    <property type="evidence" value="ECO:0007669"/>
    <property type="project" value="TreeGrafter"/>
</dbReference>
<evidence type="ECO:0000256" key="10">
    <source>
        <dbReference type="ARBA" id="ARBA00023066"/>
    </source>
</evidence>
<evidence type="ECO:0000256" key="6">
    <source>
        <dbReference type="ARBA" id="ARBA00022723"/>
    </source>
</evidence>
<dbReference type="GO" id="GO:0046872">
    <property type="term" value="F:metal ion binding"/>
    <property type="evidence" value="ECO:0007669"/>
    <property type="project" value="UniProtKB-KW"/>
</dbReference>
<dbReference type="Pfam" id="PF02784">
    <property type="entry name" value="Orn_Arg_deC_N"/>
    <property type="match status" value="1"/>
</dbReference>
<comment type="cofactor">
    <cofactor evidence="2">
        <name>Mg(2+)</name>
        <dbReference type="ChEBI" id="CHEBI:18420"/>
    </cofactor>
</comment>
<dbReference type="Gene3D" id="1.20.58.930">
    <property type="match status" value="1"/>
</dbReference>
<dbReference type="GO" id="GO:0008792">
    <property type="term" value="F:arginine decarboxylase activity"/>
    <property type="evidence" value="ECO:0007669"/>
    <property type="project" value="UniProtKB-EC"/>
</dbReference>
<evidence type="ECO:0000256" key="2">
    <source>
        <dbReference type="ARBA" id="ARBA00001946"/>
    </source>
</evidence>
<dbReference type="SUPFAM" id="SSF51419">
    <property type="entry name" value="PLP-binding barrel"/>
    <property type="match status" value="1"/>
</dbReference>
<evidence type="ECO:0000259" key="13">
    <source>
        <dbReference type="Pfam" id="PF02784"/>
    </source>
</evidence>
<dbReference type="InterPro" id="IPR022657">
    <property type="entry name" value="De-COase2_CS"/>
</dbReference>
<dbReference type="InterPro" id="IPR009006">
    <property type="entry name" value="Ala_racemase/Decarboxylase_C"/>
</dbReference>
<feature type="domain" description="Orn/DAP/Arg decarboxylase 2 N-terminal" evidence="13">
    <location>
        <begin position="88"/>
        <end position="346"/>
    </location>
</feature>
<dbReference type="AlphaFoldDB" id="A0A0F9URR6"/>